<accession>A0A0E9VSI1</accession>
<name>A0A0E9VSI1_ANGAN</name>
<dbReference type="EMBL" id="GBXM01027508">
    <property type="protein sequence ID" value="JAH81069.1"/>
    <property type="molecule type" value="Transcribed_RNA"/>
</dbReference>
<sequence>MMVLSVNLKTVTRSLCAGLLSLQEHGFGGWLNQMFPFVVPAHHKVSVHSDG</sequence>
<evidence type="ECO:0000313" key="1">
    <source>
        <dbReference type="EMBL" id="JAH81069.1"/>
    </source>
</evidence>
<organism evidence="1">
    <name type="scientific">Anguilla anguilla</name>
    <name type="common">European freshwater eel</name>
    <name type="synonym">Muraena anguilla</name>
    <dbReference type="NCBI Taxonomy" id="7936"/>
    <lineage>
        <taxon>Eukaryota</taxon>
        <taxon>Metazoa</taxon>
        <taxon>Chordata</taxon>
        <taxon>Craniata</taxon>
        <taxon>Vertebrata</taxon>
        <taxon>Euteleostomi</taxon>
        <taxon>Actinopterygii</taxon>
        <taxon>Neopterygii</taxon>
        <taxon>Teleostei</taxon>
        <taxon>Anguilliformes</taxon>
        <taxon>Anguillidae</taxon>
        <taxon>Anguilla</taxon>
    </lineage>
</organism>
<protein>
    <submittedName>
        <fullName evidence="1">Uncharacterized protein</fullName>
    </submittedName>
</protein>
<proteinExistence type="predicted"/>
<reference evidence="1" key="1">
    <citation type="submission" date="2014-11" db="EMBL/GenBank/DDBJ databases">
        <authorList>
            <person name="Amaro Gonzalez C."/>
        </authorList>
    </citation>
    <scope>NUCLEOTIDE SEQUENCE</scope>
</reference>
<dbReference type="AlphaFoldDB" id="A0A0E9VSI1"/>
<reference evidence="1" key="2">
    <citation type="journal article" date="2015" name="Fish Shellfish Immunol.">
        <title>Early steps in the European eel (Anguilla anguilla)-Vibrio vulnificus interaction in the gills: Role of the RtxA13 toxin.</title>
        <authorList>
            <person name="Callol A."/>
            <person name="Pajuelo D."/>
            <person name="Ebbesson L."/>
            <person name="Teles M."/>
            <person name="MacKenzie S."/>
            <person name="Amaro C."/>
        </authorList>
    </citation>
    <scope>NUCLEOTIDE SEQUENCE</scope>
</reference>